<name>A0A1H9X922_9RHOB</name>
<dbReference type="SUPFAM" id="SSF55347">
    <property type="entry name" value="Glyceraldehyde-3-phosphate dehydrogenase-like, C-terminal domain"/>
    <property type="match status" value="1"/>
</dbReference>
<sequence length="395" mass="42689">MTKRHLNIGLIGSGFMGQAHADAFQRAAMLYPDLPARPHLFMIADATEEMARAAASRFGFAHATGDWRRLVEHPEVDIVDITSPNALHHEMALAAIAAGKHVYCEKPLSVTLEEAEEMAAAARAAGVKTMVAFNNVKTPAAMLARQIIDRGEIGTPMRFRGWFDQGFFNDPELPFSWRCTRKEAGTGALSDLGSHVLSVGQYLMGDVDATIAQQQTYFPTRPVASGGMGYGAKAGADAPRREVENEDQIQSLVRFSSGAGGTIEASRVSAGKVFGLYWEVSGTEGTILMDGERFNELKVSRFGDRKEDRGFKTLLAGSQVPQFAGFFGFDFGGGGLGYFDVKVIEVHDLIEGVCGSGCFPDFAFGLENARVIDAMDRSLSSGAWETVRRPTTIAA</sequence>
<accession>A0A1H9X922</accession>
<feature type="domain" description="Gfo/Idh/MocA-like oxidoreductase N-terminal" evidence="2">
    <location>
        <begin position="6"/>
        <end position="133"/>
    </location>
</feature>
<protein>
    <submittedName>
        <fullName evidence="4">Predicted dehydrogenase</fullName>
    </submittedName>
</protein>
<dbReference type="Gene3D" id="3.30.360.10">
    <property type="entry name" value="Dihydrodipicolinate Reductase, domain 2"/>
    <property type="match status" value="1"/>
</dbReference>
<reference evidence="4 5" key="1">
    <citation type="submission" date="2016-10" db="EMBL/GenBank/DDBJ databases">
        <authorList>
            <person name="de Groot N.N."/>
        </authorList>
    </citation>
    <scope>NUCLEOTIDE SEQUENCE [LARGE SCALE GENOMIC DNA]</scope>
    <source>
        <strain evidence="4 5">DSM 23042</strain>
    </source>
</reference>
<gene>
    <name evidence="4" type="ORF">SAMN04490244_1207</name>
</gene>
<evidence type="ECO:0000256" key="1">
    <source>
        <dbReference type="ARBA" id="ARBA00023002"/>
    </source>
</evidence>
<dbReference type="RefSeq" id="WP_092696362.1">
    <property type="nucleotide sequence ID" value="NZ_FOGU01000020.1"/>
</dbReference>
<dbReference type="InterPro" id="IPR055170">
    <property type="entry name" value="GFO_IDH_MocA-like_dom"/>
</dbReference>
<dbReference type="GO" id="GO:0000166">
    <property type="term" value="F:nucleotide binding"/>
    <property type="evidence" value="ECO:0007669"/>
    <property type="project" value="InterPro"/>
</dbReference>
<dbReference type="Proteomes" id="UP000198885">
    <property type="component" value="Unassembled WGS sequence"/>
</dbReference>
<dbReference type="InterPro" id="IPR036291">
    <property type="entry name" value="NAD(P)-bd_dom_sf"/>
</dbReference>
<dbReference type="OrthoDB" id="9815825at2"/>
<dbReference type="Pfam" id="PF22725">
    <property type="entry name" value="GFO_IDH_MocA_C3"/>
    <property type="match status" value="1"/>
</dbReference>
<evidence type="ECO:0000259" key="2">
    <source>
        <dbReference type="Pfam" id="PF01408"/>
    </source>
</evidence>
<dbReference type="InterPro" id="IPR000683">
    <property type="entry name" value="Gfo/Idh/MocA-like_OxRdtase_N"/>
</dbReference>
<dbReference type="SUPFAM" id="SSF51735">
    <property type="entry name" value="NAD(P)-binding Rossmann-fold domains"/>
    <property type="match status" value="1"/>
</dbReference>
<evidence type="ECO:0000313" key="5">
    <source>
        <dbReference type="Proteomes" id="UP000198885"/>
    </source>
</evidence>
<dbReference type="GO" id="GO:0016491">
    <property type="term" value="F:oxidoreductase activity"/>
    <property type="evidence" value="ECO:0007669"/>
    <property type="project" value="UniProtKB-KW"/>
</dbReference>
<dbReference type="Pfam" id="PF01408">
    <property type="entry name" value="GFO_IDH_MocA"/>
    <property type="match status" value="1"/>
</dbReference>
<dbReference type="PANTHER" id="PTHR43818:SF11">
    <property type="entry name" value="BCDNA.GH03377"/>
    <property type="match status" value="1"/>
</dbReference>
<dbReference type="STRING" id="641238.SAMN04490244_1207"/>
<proteinExistence type="predicted"/>
<feature type="domain" description="GFO/IDH/MocA-like oxidoreductase" evidence="3">
    <location>
        <begin position="144"/>
        <end position="287"/>
    </location>
</feature>
<dbReference type="Gene3D" id="3.40.50.720">
    <property type="entry name" value="NAD(P)-binding Rossmann-like Domain"/>
    <property type="match status" value="1"/>
</dbReference>
<evidence type="ECO:0000259" key="3">
    <source>
        <dbReference type="Pfam" id="PF22725"/>
    </source>
</evidence>
<dbReference type="EMBL" id="FOGU01000020">
    <property type="protein sequence ID" value="SES42143.1"/>
    <property type="molecule type" value="Genomic_DNA"/>
</dbReference>
<dbReference type="InterPro" id="IPR050463">
    <property type="entry name" value="Gfo/Idh/MocA_oxidrdct_glycsds"/>
</dbReference>
<keyword evidence="5" id="KW-1185">Reference proteome</keyword>
<keyword evidence="1" id="KW-0560">Oxidoreductase</keyword>
<organism evidence="4 5">
    <name type="scientific">Tranquillimonas rosea</name>
    <dbReference type="NCBI Taxonomy" id="641238"/>
    <lineage>
        <taxon>Bacteria</taxon>
        <taxon>Pseudomonadati</taxon>
        <taxon>Pseudomonadota</taxon>
        <taxon>Alphaproteobacteria</taxon>
        <taxon>Rhodobacterales</taxon>
        <taxon>Roseobacteraceae</taxon>
        <taxon>Tranquillimonas</taxon>
    </lineage>
</organism>
<dbReference type="PANTHER" id="PTHR43818">
    <property type="entry name" value="BCDNA.GH03377"/>
    <property type="match status" value="1"/>
</dbReference>
<dbReference type="AlphaFoldDB" id="A0A1H9X922"/>
<evidence type="ECO:0000313" key="4">
    <source>
        <dbReference type="EMBL" id="SES42143.1"/>
    </source>
</evidence>